<dbReference type="EMBL" id="BOOJ01000022">
    <property type="protein sequence ID" value="GIH91781.1"/>
    <property type="molecule type" value="Genomic_DNA"/>
</dbReference>
<evidence type="ECO:0000313" key="2">
    <source>
        <dbReference type="EMBL" id="GIH91781.1"/>
    </source>
</evidence>
<evidence type="ECO:0000256" key="1">
    <source>
        <dbReference type="SAM" id="Phobius"/>
    </source>
</evidence>
<protein>
    <submittedName>
        <fullName evidence="2">Uncharacterized protein</fullName>
    </submittedName>
</protein>
<gene>
    <name evidence="2" type="ORF">Psi01_24110</name>
</gene>
<dbReference type="AlphaFoldDB" id="A0A8J3SBT3"/>
<feature type="transmembrane region" description="Helical" evidence="1">
    <location>
        <begin position="67"/>
        <end position="87"/>
    </location>
</feature>
<feature type="transmembrane region" description="Helical" evidence="1">
    <location>
        <begin position="201"/>
        <end position="222"/>
    </location>
</feature>
<keyword evidence="1" id="KW-0472">Membrane</keyword>
<name>A0A8J3SBT3_9ACTN</name>
<comment type="caution">
    <text evidence="2">The sequence shown here is derived from an EMBL/GenBank/DDBJ whole genome shotgun (WGS) entry which is preliminary data.</text>
</comment>
<reference evidence="2 3" key="1">
    <citation type="submission" date="2021-01" db="EMBL/GenBank/DDBJ databases">
        <title>Whole genome shotgun sequence of Planobispora siamensis NBRC 107568.</title>
        <authorList>
            <person name="Komaki H."/>
            <person name="Tamura T."/>
        </authorList>
    </citation>
    <scope>NUCLEOTIDE SEQUENCE [LARGE SCALE GENOMIC DNA]</scope>
    <source>
        <strain evidence="2 3">NBRC 107568</strain>
    </source>
</reference>
<dbReference type="RefSeq" id="WP_204064029.1">
    <property type="nucleotide sequence ID" value="NZ_BOOJ01000022.1"/>
</dbReference>
<keyword evidence="1" id="KW-1133">Transmembrane helix</keyword>
<keyword evidence="3" id="KW-1185">Reference proteome</keyword>
<feature type="transmembrane region" description="Helical" evidence="1">
    <location>
        <begin position="35"/>
        <end position="60"/>
    </location>
</feature>
<accession>A0A8J3SBT3</accession>
<organism evidence="2 3">
    <name type="scientific">Planobispora siamensis</name>
    <dbReference type="NCBI Taxonomy" id="936338"/>
    <lineage>
        <taxon>Bacteria</taxon>
        <taxon>Bacillati</taxon>
        <taxon>Actinomycetota</taxon>
        <taxon>Actinomycetes</taxon>
        <taxon>Streptosporangiales</taxon>
        <taxon>Streptosporangiaceae</taxon>
        <taxon>Planobispora</taxon>
    </lineage>
</organism>
<keyword evidence="1" id="KW-0812">Transmembrane</keyword>
<sequence>MGRWRPKPIHLLTLLACLVCDLVAPLYLVRNDEGFLALLMFLAWMAGLLAAPVLLFLLLYAGGRKRWAVPVAAAQFVLGLVTFAGGAQPLHAVYLTVLGRPVEAVVADSARECGHHVTGQAAEIGPYVCTATLELVRPDGEAVAGGGMHGNEFADARLEAAMTDGNPADSITVLEDPLGLVSPRTADPATGRPDIGDFGRIHAVVLVICWIVFAGSLAAALVTGRRRPRTESPVGDETA</sequence>
<dbReference type="Proteomes" id="UP000619788">
    <property type="component" value="Unassembled WGS sequence"/>
</dbReference>
<evidence type="ECO:0000313" key="3">
    <source>
        <dbReference type="Proteomes" id="UP000619788"/>
    </source>
</evidence>
<proteinExistence type="predicted"/>